<proteinExistence type="predicted"/>
<keyword evidence="1" id="KW-1185">Reference proteome</keyword>
<evidence type="ECO:0000313" key="1">
    <source>
        <dbReference type="Proteomes" id="UP000492821"/>
    </source>
</evidence>
<protein>
    <submittedName>
        <fullName evidence="2">Transposase</fullName>
    </submittedName>
</protein>
<evidence type="ECO:0000313" key="2">
    <source>
        <dbReference type="WBParaSite" id="Pan_g21195.t1"/>
    </source>
</evidence>
<accession>A0A7E4VJC0</accession>
<dbReference type="AlphaFoldDB" id="A0A7E4VJC0"/>
<reference evidence="1" key="1">
    <citation type="journal article" date="2013" name="Genetics">
        <title>The draft genome and transcriptome of Panagrellus redivivus are shaped by the harsh demands of a free-living lifestyle.</title>
        <authorList>
            <person name="Srinivasan J."/>
            <person name="Dillman A.R."/>
            <person name="Macchietto M.G."/>
            <person name="Heikkinen L."/>
            <person name="Lakso M."/>
            <person name="Fracchia K.M."/>
            <person name="Antoshechkin I."/>
            <person name="Mortazavi A."/>
            <person name="Wong G."/>
            <person name="Sternberg P.W."/>
        </authorList>
    </citation>
    <scope>NUCLEOTIDE SEQUENCE [LARGE SCALE GENOMIC DNA]</scope>
    <source>
        <strain evidence="1">MT8872</strain>
    </source>
</reference>
<name>A0A7E4VJC0_PANRE</name>
<reference evidence="2" key="2">
    <citation type="submission" date="2020-10" db="UniProtKB">
        <authorList>
            <consortium name="WormBaseParasite"/>
        </authorList>
    </citation>
    <scope>IDENTIFICATION</scope>
</reference>
<organism evidence="1 2">
    <name type="scientific">Panagrellus redivivus</name>
    <name type="common">Microworm</name>
    <dbReference type="NCBI Taxonomy" id="6233"/>
    <lineage>
        <taxon>Eukaryota</taxon>
        <taxon>Metazoa</taxon>
        <taxon>Ecdysozoa</taxon>
        <taxon>Nematoda</taxon>
        <taxon>Chromadorea</taxon>
        <taxon>Rhabditida</taxon>
        <taxon>Tylenchina</taxon>
        <taxon>Panagrolaimomorpha</taxon>
        <taxon>Panagrolaimoidea</taxon>
        <taxon>Panagrolaimidae</taxon>
        <taxon>Panagrellus</taxon>
    </lineage>
</organism>
<dbReference type="WBParaSite" id="Pan_g21195.t1">
    <property type="protein sequence ID" value="Pan_g21195.t1"/>
    <property type="gene ID" value="Pan_g21195"/>
</dbReference>
<sequence length="70" mass="7722">MTRLSKQWAKHKELTGEHILIGEVTIWWPKDRALRNGFSSSVAAFSSFCAGDGEVKSASANDLSYWPGGH</sequence>
<dbReference type="Proteomes" id="UP000492821">
    <property type="component" value="Unassembled WGS sequence"/>
</dbReference>